<feature type="compositionally biased region" description="Polar residues" evidence="9">
    <location>
        <begin position="274"/>
        <end position="293"/>
    </location>
</feature>
<dbReference type="SMART" id="SM00342">
    <property type="entry name" value="HTH_ARAC"/>
    <property type="match status" value="1"/>
</dbReference>
<dbReference type="PRINTS" id="PR00032">
    <property type="entry name" value="HTHARAC"/>
</dbReference>
<dbReference type="Gene3D" id="1.10.10.60">
    <property type="entry name" value="Homeodomain-like"/>
    <property type="match status" value="2"/>
</dbReference>
<feature type="modified residue" description="4-aspartylphosphate" evidence="8">
    <location>
        <position position="56"/>
    </location>
</feature>
<dbReference type="SUPFAM" id="SSF46689">
    <property type="entry name" value="Homeodomain-like"/>
    <property type="match status" value="2"/>
</dbReference>
<evidence type="ECO:0000313" key="13">
    <source>
        <dbReference type="Proteomes" id="UP001519287"/>
    </source>
</evidence>
<dbReference type="PANTHER" id="PTHR42713">
    <property type="entry name" value="HISTIDINE KINASE-RELATED"/>
    <property type="match status" value="1"/>
</dbReference>
<comment type="caution">
    <text evidence="12">The sequence shown here is derived from an EMBL/GenBank/DDBJ whole genome shotgun (WGS) entry which is preliminary data.</text>
</comment>
<evidence type="ECO:0000256" key="1">
    <source>
        <dbReference type="ARBA" id="ARBA00004496"/>
    </source>
</evidence>
<evidence type="ECO:0000256" key="7">
    <source>
        <dbReference type="ARBA" id="ARBA00023163"/>
    </source>
</evidence>
<sequence>MIGTVMIVDDETLVRKTLRKMIESNQTGFTVIAEATNGQEAIELIHEWEPDLIISDVRMPLLDGIQLAEWVYTERPSTMVIILTGYRDFEYAQAALRYGVLDFLLKPCPEQEVCRSLKKLHGRLSHAKHTARIEEEFVEENTIRSLFYRLPCNPQAVKRLYPKLAGSTLWLVKVNHFFPATKSYTSSDLFLLQFAVSNIIQELIEPLFEHSRIVLIRYDRYAIFLGKPRSQSDKQTDALLDSISGKIQELLDIAVTLQAMGRVERLEQLPVLSESANPPSSTPDSQTTELPSSQDFTLNHSKLQSMESQFMSYIVLGQIELLQQNLTELPIKVNQLPVEEARLDALAAAITLQSIARKHFNAEKMPFDFEQEISRLHQYSKAEQIGDWLEPSIHYFDSALERWAGRKQISVRERAVAYIDRFFMDRCSLQDVASHVYLNPKYFSLLFKRETGLGFNQYVTQVRLEKAELLLSNTNDKMTEIARAVGYDDPNYFSTVFRKKHRMSPNEFRRLHRP</sequence>
<comment type="subcellular location">
    <subcellularLocation>
        <location evidence="1">Cytoplasm</location>
    </subcellularLocation>
</comment>
<name>A0ABS4J3U6_9BACL</name>
<dbReference type="CDD" id="cd17536">
    <property type="entry name" value="REC_YesN-like"/>
    <property type="match status" value="1"/>
</dbReference>
<dbReference type="InterPro" id="IPR051552">
    <property type="entry name" value="HptR"/>
</dbReference>
<evidence type="ECO:0000256" key="4">
    <source>
        <dbReference type="ARBA" id="ARBA00023012"/>
    </source>
</evidence>
<dbReference type="SMART" id="SM00448">
    <property type="entry name" value="REC"/>
    <property type="match status" value="1"/>
</dbReference>
<proteinExistence type="predicted"/>
<dbReference type="InterPro" id="IPR018060">
    <property type="entry name" value="HTH_AraC"/>
</dbReference>
<organism evidence="12 13">
    <name type="scientific">Paenibacillus eucommiae</name>
    <dbReference type="NCBI Taxonomy" id="1355755"/>
    <lineage>
        <taxon>Bacteria</taxon>
        <taxon>Bacillati</taxon>
        <taxon>Bacillota</taxon>
        <taxon>Bacilli</taxon>
        <taxon>Bacillales</taxon>
        <taxon>Paenibacillaceae</taxon>
        <taxon>Paenibacillus</taxon>
    </lineage>
</organism>
<reference evidence="12 13" key="1">
    <citation type="submission" date="2021-03" db="EMBL/GenBank/DDBJ databases">
        <title>Genomic Encyclopedia of Type Strains, Phase IV (KMG-IV): sequencing the most valuable type-strain genomes for metagenomic binning, comparative biology and taxonomic classification.</title>
        <authorList>
            <person name="Goeker M."/>
        </authorList>
    </citation>
    <scope>NUCLEOTIDE SEQUENCE [LARGE SCALE GENOMIC DNA]</scope>
    <source>
        <strain evidence="12 13">DSM 26048</strain>
    </source>
</reference>
<dbReference type="SUPFAM" id="SSF52172">
    <property type="entry name" value="CheY-like"/>
    <property type="match status" value="1"/>
</dbReference>
<evidence type="ECO:0000313" key="12">
    <source>
        <dbReference type="EMBL" id="MBP1993955.1"/>
    </source>
</evidence>
<feature type="domain" description="HTH araC/xylS-type" evidence="10">
    <location>
        <begin position="413"/>
        <end position="511"/>
    </location>
</feature>
<dbReference type="EMBL" id="JAGGLB010000022">
    <property type="protein sequence ID" value="MBP1993955.1"/>
    <property type="molecule type" value="Genomic_DNA"/>
</dbReference>
<evidence type="ECO:0000256" key="6">
    <source>
        <dbReference type="ARBA" id="ARBA00023125"/>
    </source>
</evidence>
<dbReference type="PROSITE" id="PS00041">
    <property type="entry name" value="HTH_ARAC_FAMILY_1"/>
    <property type="match status" value="1"/>
</dbReference>
<evidence type="ECO:0000256" key="2">
    <source>
        <dbReference type="ARBA" id="ARBA00022490"/>
    </source>
</evidence>
<evidence type="ECO:0000256" key="9">
    <source>
        <dbReference type="SAM" id="MobiDB-lite"/>
    </source>
</evidence>
<dbReference type="PROSITE" id="PS01124">
    <property type="entry name" value="HTH_ARAC_FAMILY_2"/>
    <property type="match status" value="1"/>
</dbReference>
<evidence type="ECO:0000256" key="5">
    <source>
        <dbReference type="ARBA" id="ARBA00023015"/>
    </source>
</evidence>
<evidence type="ECO:0000259" key="10">
    <source>
        <dbReference type="PROSITE" id="PS01124"/>
    </source>
</evidence>
<dbReference type="PROSITE" id="PS50110">
    <property type="entry name" value="RESPONSE_REGULATORY"/>
    <property type="match status" value="1"/>
</dbReference>
<dbReference type="Pfam" id="PF12833">
    <property type="entry name" value="HTH_18"/>
    <property type="match status" value="1"/>
</dbReference>
<feature type="region of interest" description="Disordered" evidence="9">
    <location>
        <begin position="271"/>
        <end position="293"/>
    </location>
</feature>
<dbReference type="Proteomes" id="UP001519287">
    <property type="component" value="Unassembled WGS sequence"/>
</dbReference>
<dbReference type="InterPro" id="IPR020449">
    <property type="entry name" value="Tscrpt_reg_AraC-type_HTH"/>
</dbReference>
<protein>
    <submittedName>
        <fullName evidence="12">Two-component system response regulator YesN</fullName>
    </submittedName>
</protein>
<dbReference type="Gene3D" id="3.40.50.2300">
    <property type="match status" value="1"/>
</dbReference>
<dbReference type="RefSeq" id="WP_209975823.1">
    <property type="nucleotide sequence ID" value="NZ_JAGGLB010000022.1"/>
</dbReference>
<evidence type="ECO:0000256" key="8">
    <source>
        <dbReference type="PROSITE-ProRule" id="PRU00169"/>
    </source>
</evidence>
<gene>
    <name evidence="12" type="ORF">J2Z66_005581</name>
</gene>
<dbReference type="InterPro" id="IPR018062">
    <property type="entry name" value="HTH_AraC-typ_CS"/>
</dbReference>
<dbReference type="InterPro" id="IPR009057">
    <property type="entry name" value="Homeodomain-like_sf"/>
</dbReference>
<dbReference type="InterPro" id="IPR011006">
    <property type="entry name" value="CheY-like_superfamily"/>
</dbReference>
<keyword evidence="5" id="KW-0805">Transcription regulation</keyword>
<dbReference type="Pfam" id="PF00072">
    <property type="entry name" value="Response_reg"/>
    <property type="match status" value="1"/>
</dbReference>
<keyword evidence="4" id="KW-0902">Two-component regulatory system</keyword>
<dbReference type="InterPro" id="IPR001789">
    <property type="entry name" value="Sig_transdc_resp-reg_receiver"/>
</dbReference>
<keyword evidence="6" id="KW-0238">DNA-binding</keyword>
<keyword evidence="7" id="KW-0804">Transcription</keyword>
<evidence type="ECO:0000259" key="11">
    <source>
        <dbReference type="PROSITE" id="PS50110"/>
    </source>
</evidence>
<keyword evidence="13" id="KW-1185">Reference proteome</keyword>
<accession>A0ABS4J3U6</accession>
<evidence type="ECO:0000256" key="3">
    <source>
        <dbReference type="ARBA" id="ARBA00022553"/>
    </source>
</evidence>
<dbReference type="PANTHER" id="PTHR42713:SF3">
    <property type="entry name" value="TRANSCRIPTIONAL REGULATORY PROTEIN HPTR"/>
    <property type="match status" value="1"/>
</dbReference>
<keyword evidence="3 8" id="KW-0597">Phosphoprotein</keyword>
<keyword evidence="2" id="KW-0963">Cytoplasm</keyword>
<feature type="domain" description="Response regulatory" evidence="11">
    <location>
        <begin position="4"/>
        <end position="121"/>
    </location>
</feature>